<comment type="catalytic activity">
    <reaction evidence="12">
        <text>L-proline(in) + Na(+)(in) = L-proline(out) + Na(+)(out)</text>
        <dbReference type="Rhea" id="RHEA:28967"/>
        <dbReference type="ChEBI" id="CHEBI:29101"/>
        <dbReference type="ChEBI" id="CHEBI:60039"/>
    </reaction>
</comment>
<feature type="transmembrane region" description="Helical" evidence="14">
    <location>
        <begin position="76"/>
        <end position="94"/>
    </location>
</feature>
<dbReference type="PROSITE" id="PS00457">
    <property type="entry name" value="NA_SOLUT_SYMP_2"/>
    <property type="match status" value="1"/>
</dbReference>
<evidence type="ECO:0000256" key="14">
    <source>
        <dbReference type="RuleBase" id="RU366012"/>
    </source>
</evidence>
<evidence type="ECO:0000256" key="5">
    <source>
        <dbReference type="ARBA" id="ARBA00022692"/>
    </source>
</evidence>
<feature type="transmembrane region" description="Helical" evidence="14">
    <location>
        <begin position="124"/>
        <end position="142"/>
    </location>
</feature>
<evidence type="ECO:0000256" key="12">
    <source>
        <dbReference type="ARBA" id="ARBA00033708"/>
    </source>
</evidence>
<dbReference type="InterPro" id="IPR018212">
    <property type="entry name" value="Na/solute_symporter_CS"/>
</dbReference>
<comment type="function">
    <text evidence="14">Catalyzes the sodium-dependent uptake of extracellular L-proline.</text>
</comment>
<evidence type="ECO:0000256" key="10">
    <source>
        <dbReference type="ARBA" id="ARBA00023136"/>
    </source>
</evidence>
<dbReference type="PANTHER" id="PTHR48086:SF3">
    <property type="entry name" value="SODIUM_PROLINE SYMPORTER"/>
    <property type="match status" value="1"/>
</dbReference>
<evidence type="ECO:0000256" key="1">
    <source>
        <dbReference type="ARBA" id="ARBA00004651"/>
    </source>
</evidence>
<evidence type="ECO:0000256" key="3">
    <source>
        <dbReference type="ARBA" id="ARBA00022448"/>
    </source>
</evidence>
<keyword evidence="8 14" id="KW-0915">Sodium</keyword>
<keyword evidence="7 14" id="KW-1133">Transmembrane helix</keyword>
<accession>A0ABZ0L4S2</accession>
<feature type="transmembrane region" description="Helical" evidence="14">
    <location>
        <begin position="233"/>
        <end position="256"/>
    </location>
</feature>
<reference evidence="15 16" key="1">
    <citation type="submission" date="2023-06" db="EMBL/GenBank/DDBJ databases">
        <title>Sporosarcina sp. nov., isolated from Korean tranditional fermented seafood 'Jeotgal'.</title>
        <authorList>
            <person name="Yang A.I."/>
            <person name="Shin N.-R."/>
        </authorList>
    </citation>
    <scope>NUCLEOTIDE SEQUENCE [LARGE SCALE GENOMIC DNA]</scope>
    <source>
        <strain evidence="15 16">T2O-4</strain>
    </source>
</reference>
<dbReference type="Pfam" id="PF00474">
    <property type="entry name" value="SSF"/>
    <property type="match status" value="1"/>
</dbReference>
<feature type="transmembrane region" description="Helical" evidence="14">
    <location>
        <begin position="192"/>
        <end position="213"/>
    </location>
</feature>
<evidence type="ECO:0000256" key="6">
    <source>
        <dbReference type="ARBA" id="ARBA00022847"/>
    </source>
</evidence>
<gene>
    <name evidence="15" type="primary">putP</name>
    <name evidence="15" type="ORF">QWT69_15020</name>
</gene>
<dbReference type="InterPro" id="IPR011851">
    <property type="entry name" value="Na/Pro_symporter"/>
</dbReference>
<dbReference type="NCBIfam" id="TIGR02121">
    <property type="entry name" value="Na_Pro_sym"/>
    <property type="match status" value="1"/>
</dbReference>
<evidence type="ECO:0000313" key="15">
    <source>
        <dbReference type="EMBL" id="WOV87155.1"/>
    </source>
</evidence>
<keyword evidence="5 14" id="KW-0812">Transmembrane</keyword>
<dbReference type="PROSITE" id="PS50283">
    <property type="entry name" value="NA_SOLUT_SYMP_3"/>
    <property type="match status" value="1"/>
</dbReference>
<keyword evidence="14" id="KW-0029">Amino-acid transport</keyword>
<name>A0ABZ0L4S2_9BACL</name>
<feature type="transmembrane region" description="Helical" evidence="14">
    <location>
        <begin position="162"/>
        <end position="185"/>
    </location>
</feature>
<feature type="transmembrane region" description="Helical" evidence="14">
    <location>
        <begin position="311"/>
        <end position="335"/>
    </location>
</feature>
<evidence type="ECO:0000256" key="4">
    <source>
        <dbReference type="ARBA" id="ARBA00022475"/>
    </source>
</evidence>
<keyword evidence="9 14" id="KW-0406">Ion transport</keyword>
<feature type="transmembrane region" description="Helical" evidence="14">
    <location>
        <begin position="6"/>
        <end position="26"/>
    </location>
</feature>
<keyword evidence="4 14" id="KW-1003">Cell membrane</keyword>
<keyword evidence="11 14" id="KW-0739">Sodium transport</keyword>
<dbReference type="InterPro" id="IPR038377">
    <property type="entry name" value="Na/Glc_symporter_sf"/>
</dbReference>
<dbReference type="InterPro" id="IPR050277">
    <property type="entry name" value="Sodium:Solute_Symporter"/>
</dbReference>
<dbReference type="Gene3D" id="1.20.1730.10">
    <property type="entry name" value="Sodium/glucose cotransporter"/>
    <property type="match status" value="1"/>
</dbReference>
<organism evidence="15 16">
    <name type="scientific">Sporosarcina oncorhynchi</name>
    <dbReference type="NCBI Taxonomy" id="3056444"/>
    <lineage>
        <taxon>Bacteria</taxon>
        <taxon>Bacillati</taxon>
        <taxon>Bacillota</taxon>
        <taxon>Bacilli</taxon>
        <taxon>Bacillales</taxon>
        <taxon>Caryophanaceae</taxon>
        <taxon>Sporosarcina</taxon>
    </lineage>
</organism>
<evidence type="ECO:0000256" key="7">
    <source>
        <dbReference type="ARBA" id="ARBA00022989"/>
    </source>
</evidence>
<feature type="transmembrane region" description="Helical" evidence="14">
    <location>
        <begin position="368"/>
        <end position="388"/>
    </location>
</feature>
<dbReference type="RefSeq" id="WP_317966992.1">
    <property type="nucleotide sequence ID" value="NZ_CP129118.1"/>
</dbReference>
<evidence type="ECO:0000256" key="11">
    <source>
        <dbReference type="ARBA" id="ARBA00023201"/>
    </source>
</evidence>
<feature type="transmembrane region" description="Helical" evidence="14">
    <location>
        <begin position="426"/>
        <end position="444"/>
    </location>
</feature>
<dbReference type="PANTHER" id="PTHR48086">
    <property type="entry name" value="SODIUM/PROLINE SYMPORTER-RELATED"/>
    <property type="match status" value="1"/>
</dbReference>
<proteinExistence type="inferred from homology"/>
<dbReference type="PROSITE" id="PS00456">
    <property type="entry name" value="NA_SOLUT_SYMP_1"/>
    <property type="match status" value="1"/>
</dbReference>
<keyword evidence="16" id="KW-1185">Reference proteome</keyword>
<comment type="subcellular location">
    <subcellularLocation>
        <location evidence="1 14">Cell membrane</location>
        <topology evidence="1 14">Multi-pass membrane protein</topology>
    </subcellularLocation>
</comment>
<keyword evidence="10 14" id="KW-0472">Membrane</keyword>
<sequence>MSADMYQLISIVIYMLLMLFIGWYAFKRTTNLTDYMLGGRSLGPAVTALSAGASDMSGWLLMGLPGAIYASGLVESWIAIGLTIGAYLNWLLIAPRLRSYTQVSNDSITIPSYLENRLKDKSRLLRIASGIIILVFFTFYVSSGMVAGGKFFLSSFGLDYHVGLVIVSVVVIAYTLFGGFLAVSYTDFVQGLVMFLALLLVPIGGLVITGGLAETTASIKAVNPDLFKFVKGATLTGIISSVAWGLGYFGQPHIIVRFMAIKSVKETKSARRIGIGWMILSLLGAIATALVGVAYFEQNKGAELVDPETVFIVLGQIIFHPFIAGIMLAAVLAAVMSTISSQLIVTSSALIEDLYKAIIKSDASDERYVFLGRIAVLVVSLLAMVLAWPNNESILKLVSFAWAGFGGAFGPIIILSLYWRKLTATGALWGMVAGAITVGIWGNIKALSDTLYEIVPGFLICLLVTYIVSRITFKQNAEIDKEFYDAIELVKKER</sequence>
<feature type="transmembrane region" description="Helical" evidence="14">
    <location>
        <begin position="450"/>
        <end position="468"/>
    </location>
</feature>
<evidence type="ECO:0000256" key="8">
    <source>
        <dbReference type="ARBA" id="ARBA00023053"/>
    </source>
</evidence>
<evidence type="ECO:0000256" key="2">
    <source>
        <dbReference type="ARBA" id="ARBA00006434"/>
    </source>
</evidence>
<evidence type="ECO:0000256" key="9">
    <source>
        <dbReference type="ARBA" id="ARBA00023065"/>
    </source>
</evidence>
<dbReference type="NCBIfam" id="TIGR00813">
    <property type="entry name" value="sss"/>
    <property type="match status" value="1"/>
</dbReference>
<evidence type="ECO:0000313" key="16">
    <source>
        <dbReference type="Proteomes" id="UP001303902"/>
    </source>
</evidence>
<protein>
    <recommendedName>
        <fullName evidence="14">Sodium/proline symporter</fullName>
    </recommendedName>
    <alternativeName>
        <fullName evidence="14">Proline permease</fullName>
    </alternativeName>
</protein>
<keyword evidence="6 14" id="KW-0769">Symport</keyword>
<feature type="transmembrane region" description="Helical" evidence="14">
    <location>
        <begin position="400"/>
        <end position="419"/>
    </location>
</feature>
<evidence type="ECO:0000256" key="13">
    <source>
        <dbReference type="RuleBase" id="RU362091"/>
    </source>
</evidence>
<feature type="transmembrane region" description="Helical" evidence="14">
    <location>
        <begin position="277"/>
        <end position="296"/>
    </location>
</feature>
<dbReference type="CDD" id="cd11475">
    <property type="entry name" value="SLC5sbd_PutP"/>
    <property type="match status" value="1"/>
</dbReference>
<dbReference type="EMBL" id="CP129118">
    <property type="protein sequence ID" value="WOV87155.1"/>
    <property type="molecule type" value="Genomic_DNA"/>
</dbReference>
<comment type="similarity">
    <text evidence="2 13">Belongs to the sodium:solute symporter (SSF) (TC 2.A.21) family.</text>
</comment>
<dbReference type="Proteomes" id="UP001303902">
    <property type="component" value="Chromosome"/>
</dbReference>
<dbReference type="InterPro" id="IPR001734">
    <property type="entry name" value="Na/solute_symporter"/>
</dbReference>
<keyword evidence="3 14" id="KW-0813">Transport</keyword>